<feature type="binding site" evidence="8">
    <location>
        <begin position="143"/>
        <end position="146"/>
    </location>
    <ligand>
        <name>ATP</name>
        <dbReference type="ChEBI" id="CHEBI:30616"/>
    </ligand>
</feature>
<comment type="subunit">
    <text evidence="8">Homodimer.</text>
</comment>
<name>A0A1H5S899_NITMU</name>
<evidence type="ECO:0000256" key="6">
    <source>
        <dbReference type="ARBA" id="ARBA00022840"/>
    </source>
</evidence>
<dbReference type="Gene3D" id="3.30.1300.10">
    <property type="entry name" value="Pantoate-beta-alanine ligase, C-terminal domain"/>
    <property type="match status" value="1"/>
</dbReference>
<dbReference type="HAMAP" id="MF_00158">
    <property type="entry name" value="PanC"/>
    <property type="match status" value="1"/>
</dbReference>
<sequence>MDVITDISPLRTRLVGESSIAFVPTMGGLHEGHLSLIRAARQHRECVIASIFVNRLQFAPTEDFDRYPRTLEQDCALLEEQGVHIVFAPEEKTLYPVPQEFMVEPSPIANMLEGKYRPGFFRGVATVVLKLFNIVQPQTAVFGKKDYQQLHIVRELARQFNLPIEIVAGETVRASDNLALSSRNRYLREEERAEAIRLYQVLSQVKREIEGGNRNFAGLEENAMKILATHGWNTDYVSIRERDTLAPAQPRDGNMVVLGAARLGETRLIDNLEITPKKE</sequence>
<dbReference type="Pfam" id="PF02569">
    <property type="entry name" value="Pantoate_ligase"/>
    <property type="match status" value="1"/>
</dbReference>
<evidence type="ECO:0000256" key="4">
    <source>
        <dbReference type="ARBA" id="ARBA00022655"/>
    </source>
</evidence>
<proteinExistence type="inferred from homology"/>
<reference evidence="9 10" key="1">
    <citation type="submission" date="2016-10" db="EMBL/GenBank/DDBJ databases">
        <authorList>
            <person name="de Groot N.N."/>
        </authorList>
    </citation>
    <scope>NUCLEOTIDE SEQUENCE [LARGE SCALE GENOMIC DNA]</scope>
    <source>
        <strain evidence="9 10">Nl13</strain>
    </source>
</reference>
<comment type="similarity">
    <text evidence="2 8">Belongs to the pantothenate synthetase family.</text>
</comment>
<dbReference type="GO" id="GO:0005524">
    <property type="term" value="F:ATP binding"/>
    <property type="evidence" value="ECO:0007669"/>
    <property type="project" value="UniProtKB-KW"/>
</dbReference>
<protein>
    <recommendedName>
        <fullName evidence="8">Pantothenate synthetase</fullName>
        <shortName evidence="8">PS</shortName>
        <ecNumber evidence="8">6.3.2.1</ecNumber>
    </recommendedName>
    <alternativeName>
        <fullName evidence="8">Pantoate--beta-alanine ligase</fullName>
    </alternativeName>
    <alternativeName>
        <fullName evidence="8">Pantoate-activating enzyme</fullName>
    </alternativeName>
</protein>
<dbReference type="InterPro" id="IPR042176">
    <property type="entry name" value="Pantoate_ligase_C"/>
</dbReference>
<dbReference type="FunFam" id="3.30.1300.10:FF:000001">
    <property type="entry name" value="Pantothenate synthetase"/>
    <property type="match status" value="1"/>
</dbReference>
<feature type="binding site" evidence="8">
    <location>
        <position position="149"/>
    </location>
    <ligand>
        <name>(R)-pantoate</name>
        <dbReference type="ChEBI" id="CHEBI:15980"/>
    </ligand>
</feature>
<dbReference type="EMBL" id="FNVK01000002">
    <property type="protein sequence ID" value="SEF46823.1"/>
    <property type="molecule type" value="Genomic_DNA"/>
</dbReference>
<dbReference type="SUPFAM" id="SSF52374">
    <property type="entry name" value="Nucleotidylyl transferase"/>
    <property type="match status" value="1"/>
</dbReference>
<evidence type="ECO:0000256" key="8">
    <source>
        <dbReference type="HAMAP-Rule" id="MF_00158"/>
    </source>
</evidence>
<dbReference type="UniPathway" id="UPA00028">
    <property type="reaction ID" value="UER00005"/>
</dbReference>
<dbReference type="SMR" id="A0A1H5S899"/>
<feature type="binding site" evidence="8">
    <location>
        <position position="57"/>
    </location>
    <ligand>
        <name>beta-alanine</name>
        <dbReference type="ChEBI" id="CHEBI:57966"/>
    </ligand>
</feature>
<evidence type="ECO:0000256" key="2">
    <source>
        <dbReference type="ARBA" id="ARBA00009256"/>
    </source>
</evidence>
<dbReference type="RefSeq" id="WP_011380226.1">
    <property type="nucleotide sequence ID" value="NC_007614.1"/>
</dbReference>
<dbReference type="Gene3D" id="3.40.50.620">
    <property type="entry name" value="HUPs"/>
    <property type="match status" value="1"/>
</dbReference>
<dbReference type="GO" id="GO:0015940">
    <property type="term" value="P:pantothenate biosynthetic process"/>
    <property type="evidence" value="ECO:0007669"/>
    <property type="project" value="UniProtKB-UniRule"/>
</dbReference>
<feature type="binding site" evidence="8">
    <location>
        <begin position="26"/>
        <end position="33"/>
    </location>
    <ligand>
        <name>ATP</name>
        <dbReference type="ChEBI" id="CHEBI:30616"/>
    </ligand>
</feature>
<comment type="miscellaneous">
    <text evidence="8">The reaction proceeds by a bi uni uni bi ping pong mechanism.</text>
</comment>
<dbReference type="NCBIfam" id="TIGR00125">
    <property type="entry name" value="cyt_tran_rel"/>
    <property type="match status" value="1"/>
</dbReference>
<evidence type="ECO:0000313" key="9">
    <source>
        <dbReference type="EMBL" id="SEF46823.1"/>
    </source>
</evidence>
<accession>A0A1H5S899</accession>
<evidence type="ECO:0000256" key="5">
    <source>
        <dbReference type="ARBA" id="ARBA00022741"/>
    </source>
</evidence>
<feature type="binding site" evidence="8">
    <location>
        <position position="172"/>
    </location>
    <ligand>
        <name>ATP</name>
        <dbReference type="ChEBI" id="CHEBI:30616"/>
    </ligand>
</feature>
<comment type="function">
    <text evidence="8">Catalyzes the condensation of pantoate with beta-alanine in an ATP-dependent reaction via a pantoyl-adenylate intermediate.</text>
</comment>
<dbReference type="InterPro" id="IPR014729">
    <property type="entry name" value="Rossmann-like_a/b/a_fold"/>
</dbReference>
<dbReference type="Proteomes" id="UP000236751">
    <property type="component" value="Unassembled WGS sequence"/>
</dbReference>
<comment type="subcellular location">
    <subcellularLocation>
        <location evidence="8">Cytoplasm</location>
    </subcellularLocation>
</comment>
<keyword evidence="3 8" id="KW-0436">Ligase</keyword>
<dbReference type="KEGG" id="nmu:Nmul_A0878"/>
<dbReference type="PANTHER" id="PTHR21299:SF1">
    <property type="entry name" value="PANTOATE--BETA-ALANINE LIGASE"/>
    <property type="match status" value="1"/>
</dbReference>
<dbReference type="GO" id="GO:0005829">
    <property type="term" value="C:cytosol"/>
    <property type="evidence" value="ECO:0007669"/>
    <property type="project" value="TreeGrafter"/>
</dbReference>
<dbReference type="InterPro" id="IPR003721">
    <property type="entry name" value="Pantoate_ligase"/>
</dbReference>
<dbReference type="OrthoDB" id="9773087at2"/>
<keyword evidence="5 8" id="KW-0547">Nucleotide-binding</keyword>
<feature type="active site" description="Proton donor" evidence="8">
    <location>
        <position position="33"/>
    </location>
</feature>
<dbReference type="EC" id="6.3.2.1" evidence="8"/>
<evidence type="ECO:0000313" key="10">
    <source>
        <dbReference type="Proteomes" id="UP000236751"/>
    </source>
</evidence>
<feature type="binding site" evidence="8">
    <location>
        <position position="57"/>
    </location>
    <ligand>
        <name>(R)-pantoate</name>
        <dbReference type="ChEBI" id="CHEBI:15980"/>
    </ligand>
</feature>
<feature type="binding site" evidence="8">
    <location>
        <begin position="180"/>
        <end position="183"/>
    </location>
    <ligand>
        <name>ATP</name>
        <dbReference type="ChEBI" id="CHEBI:30616"/>
    </ligand>
</feature>
<evidence type="ECO:0000256" key="3">
    <source>
        <dbReference type="ARBA" id="ARBA00022598"/>
    </source>
</evidence>
<dbReference type="CDD" id="cd00560">
    <property type="entry name" value="PanC"/>
    <property type="match status" value="1"/>
</dbReference>
<gene>
    <name evidence="8" type="primary">panC</name>
    <name evidence="9" type="ORF">SAMN05216403_10248</name>
</gene>
<organism evidence="9 10">
    <name type="scientific">Nitrosospira multiformis (strain ATCC 25196 / NCIMB 11849 / C 71)</name>
    <dbReference type="NCBI Taxonomy" id="323848"/>
    <lineage>
        <taxon>Bacteria</taxon>
        <taxon>Pseudomonadati</taxon>
        <taxon>Pseudomonadota</taxon>
        <taxon>Betaproteobacteria</taxon>
        <taxon>Nitrosomonadales</taxon>
        <taxon>Nitrosomonadaceae</taxon>
        <taxon>Nitrosospira</taxon>
    </lineage>
</organism>
<dbReference type="AlphaFoldDB" id="A0A1H5S899"/>
<keyword evidence="8" id="KW-0963">Cytoplasm</keyword>
<evidence type="ECO:0000256" key="1">
    <source>
        <dbReference type="ARBA" id="ARBA00004990"/>
    </source>
</evidence>
<keyword evidence="4 8" id="KW-0566">Pantothenate biosynthesis</keyword>
<comment type="pathway">
    <text evidence="1 8">Cofactor biosynthesis; (R)-pantothenate biosynthesis; (R)-pantothenate from (R)-pantoate and beta-alanine: step 1/1.</text>
</comment>
<keyword evidence="6 8" id="KW-0067">ATP-binding</keyword>
<dbReference type="NCBIfam" id="TIGR00018">
    <property type="entry name" value="panC"/>
    <property type="match status" value="1"/>
</dbReference>
<dbReference type="InterPro" id="IPR004821">
    <property type="entry name" value="Cyt_trans-like"/>
</dbReference>
<dbReference type="GO" id="GO:0004592">
    <property type="term" value="F:pantoate-beta-alanine ligase activity"/>
    <property type="evidence" value="ECO:0007669"/>
    <property type="project" value="UniProtKB-UniRule"/>
</dbReference>
<comment type="catalytic activity">
    <reaction evidence="7 8">
        <text>(R)-pantoate + beta-alanine + ATP = (R)-pantothenate + AMP + diphosphate + H(+)</text>
        <dbReference type="Rhea" id="RHEA:10912"/>
        <dbReference type="ChEBI" id="CHEBI:15378"/>
        <dbReference type="ChEBI" id="CHEBI:15980"/>
        <dbReference type="ChEBI" id="CHEBI:29032"/>
        <dbReference type="ChEBI" id="CHEBI:30616"/>
        <dbReference type="ChEBI" id="CHEBI:33019"/>
        <dbReference type="ChEBI" id="CHEBI:57966"/>
        <dbReference type="ChEBI" id="CHEBI:456215"/>
        <dbReference type="EC" id="6.3.2.1"/>
    </reaction>
</comment>
<dbReference type="PANTHER" id="PTHR21299">
    <property type="entry name" value="CYTIDYLATE KINASE/PANTOATE-BETA-ALANINE LIGASE"/>
    <property type="match status" value="1"/>
</dbReference>
<evidence type="ECO:0000256" key="7">
    <source>
        <dbReference type="ARBA" id="ARBA00048258"/>
    </source>
</evidence>